<dbReference type="GO" id="GO:0005524">
    <property type="term" value="F:ATP binding"/>
    <property type="evidence" value="ECO:0007669"/>
    <property type="project" value="UniProtKB-KW"/>
</dbReference>
<keyword evidence="3" id="KW-0547">Nucleotide-binding</keyword>
<dbReference type="InterPro" id="IPR017583">
    <property type="entry name" value="Tagatose/fructose_Pkinase"/>
</dbReference>
<evidence type="ECO:0000313" key="9">
    <source>
        <dbReference type="Proteomes" id="UP000092839"/>
    </source>
</evidence>
<dbReference type="Proteomes" id="UP000092839">
    <property type="component" value="Chromosome"/>
</dbReference>
<dbReference type="OrthoDB" id="9801219at2"/>
<dbReference type="KEGG" id="bic:LMTR13_01950"/>
<evidence type="ECO:0000256" key="6">
    <source>
        <dbReference type="PIRNR" id="PIRNR000535"/>
    </source>
</evidence>
<keyword evidence="2 6" id="KW-0808">Transferase</keyword>
<dbReference type="STRING" id="1274631.LMTR13_01950"/>
<dbReference type="CDD" id="cd01164">
    <property type="entry name" value="FruK_PfkB_like"/>
    <property type="match status" value="1"/>
</dbReference>
<keyword evidence="9" id="KW-1185">Reference proteome</keyword>
<reference evidence="8 9" key="1">
    <citation type="submission" date="2016-07" db="EMBL/GenBank/DDBJ databases">
        <title>Complete genome sequence of Bradyrhizobium icense LMTR 13T, a potential inoculant strain isolated from lima bean (Phaseolus lunatus) in Peru.</title>
        <authorList>
            <person name="Ormeno-Orrillo E."/>
            <person name="Duran D."/>
            <person name="Rogel M.A."/>
            <person name="Rey L."/>
            <person name="Imperial J."/>
            <person name="Ruiz-Argueso T."/>
            <person name="Martinez-Romero E."/>
        </authorList>
    </citation>
    <scope>NUCLEOTIDE SEQUENCE [LARGE SCALE GENOMIC DNA]</scope>
    <source>
        <strain evidence="8 9">LMTR 13</strain>
    </source>
</reference>
<dbReference type="PANTHER" id="PTHR46566:SF2">
    <property type="entry name" value="ATP-DEPENDENT 6-PHOSPHOFRUCTOKINASE ISOZYME 2"/>
    <property type="match status" value="1"/>
</dbReference>
<dbReference type="InterPro" id="IPR011611">
    <property type="entry name" value="PfkB_dom"/>
</dbReference>
<dbReference type="PIRSF" id="PIRSF000535">
    <property type="entry name" value="1PFK/6PFK/LacC"/>
    <property type="match status" value="1"/>
</dbReference>
<sequence length="315" mass="33500">MSSTSDIVTVTPNPAVDLSTAVDRIVPVAKLRGRSQRRDPGGGGINVARVIKRLGGDARAIYPVGGAIGNLLRQLLDEEGITSHTWTIAGETREDFFVDEISAGKQYRFILPGPRLDETEWKQCLKLIAEIEPFPRFLVASGSLPDGVPDDFYAQIARIAKQRGARMVLDTSGPALAAAAAEGVDLIKPNLREMRELTGSEPSDAYAWEVAARELVEKGKATIVALTMGHLGAALVTRDEVLRAPPIPITPRSAVGAGDSFLAALVWRLASGASRPDAFRLAVAAGAATLLHPGTELCRPEDVARLAGQVTIETV</sequence>
<dbReference type="PROSITE" id="PS00583">
    <property type="entry name" value="PFKB_KINASES_1"/>
    <property type="match status" value="1"/>
</dbReference>
<protein>
    <recommendedName>
        <fullName evidence="6">Phosphofructokinase</fullName>
    </recommendedName>
</protein>
<dbReference type="PANTHER" id="PTHR46566">
    <property type="entry name" value="1-PHOSPHOFRUCTOKINASE-RELATED"/>
    <property type="match status" value="1"/>
</dbReference>
<dbReference type="InterPro" id="IPR029056">
    <property type="entry name" value="Ribokinase-like"/>
</dbReference>
<dbReference type="Gene3D" id="3.40.1190.20">
    <property type="match status" value="1"/>
</dbReference>
<gene>
    <name evidence="8" type="ORF">LMTR13_01950</name>
</gene>
<keyword evidence="4 8" id="KW-0418">Kinase</keyword>
<dbReference type="Pfam" id="PF00294">
    <property type="entry name" value="PfkB"/>
    <property type="match status" value="1"/>
</dbReference>
<keyword evidence="5" id="KW-0067">ATP-binding</keyword>
<dbReference type="NCBIfam" id="TIGR03168">
    <property type="entry name" value="1-PFK"/>
    <property type="match status" value="1"/>
</dbReference>
<feature type="domain" description="Carbohydrate kinase PfkB" evidence="7">
    <location>
        <begin position="16"/>
        <end position="301"/>
    </location>
</feature>
<evidence type="ECO:0000259" key="7">
    <source>
        <dbReference type="Pfam" id="PF00294"/>
    </source>
</evidence>
<evidence type="ECO:0000256" key="1">
    <source>
        <dbReference type="ARBA" id="ARBA00010688"/>
    </source>
</evidence>
<dbReference type="AlphaFoldDB" id="A0A1B1U8Q3"/>
<proteinExistence type="inferred from homology"/>
<organism evidence="8 9">
    <name type="scientific">Bradyrhizobium icense</name>
    <dbReference type="NCBI Taxonomy" id="1274631"/>
    <lineage>
        <taxon>Bacteria</taxon>
        <taxon>Pseudomonadati</taxon>
        <taxon>Pseudomonadota</taxon>
        <taxon>Alphaproteobacteria</taxon>
        <taxon>Hyphomicrobiales</taxon>
        <taxon>Nitrobacteraceae</taxon>
        <taxon>Bradyrhizobium</taxon>
    </lineage>
</organism>
<name>A0A1B1U8Q3_9BRAD</name>
<comment type="similarity">
    <text evidence="1 6">Belongs to the carbohydrate kinase PfkB family.</text>
</comment>
<dbReference type="GO" id="GO:0005829">
    <property type="term" value="C:cytosol"/>
    <property type="evidence" value="ECO:0007669"/>
    <property type="project" value="TreeGrafter"/>
</dbReference>
<evidence type="ECO:0000256" key="4">
    <source>
        <dbReference type="ARBA" id="ARBA00022777"/>
    </source>
</evidence>
<accession>A0A1B1U8Q3</accession>
<evidence type="ECO:0000313" key="8">
    <source>
        <dbReference type="EMBL" id="ANV99136.1"/>
    </source>
</evidence>
<dbReference type="SUPFAM" id="SSF53613">
    <property type="entry name" value="Ribokinase-like"/>
    <property type="match status" value="1"/>
</dbReference>
<dbReference type="GO" id="GO:0003872">
    <property type="term" value="F:6-phosphofructokinase activity"/>
    <property type="evidence" value="ECO:0007669"/>
    <property type="project" value="TreeGrafter"/>
</dbReference>
<evidence type="ECO:0000256" key="3">
    <source>
        <dbReference type="ARBA" id="ARBA00022741"/>
    </source>
</evidence>
<dbReference type="RefSeq" id="WP_065726453.1">
    <property type="nucleotide sequence ID" value="NZ_CP016428.1"/>
</dbReference>
<dbReference type="InterPro" id="IPR002173">
    <property type="entry name" value="Carboh/pur_kinase_PfkB_CS"/>
</dbReference>
<evidence type="ECO:0000256" key="5">
    <source>
        <dbReference type="ARBA" id="ARBA00022840"/>
    </source>
</evidence>
<dbReference type="EMBL" id="CP016428">
    <property type="protein sequence ID" value="ANV99136.1"/>
    <property type="molecule type" value="Genomic_DNA"/>
</dbReference>
<dbReference type="FunFam" id="3.40.1190.20:FF:000001">
    <property type="entry name" value="Phosphofructokinase"/>
    <property type="match status" value="1"/>
</dbReference>
<evidence type="ECO:0000256" key="2">
    <source>
        <dbReference type="ARBA" id="ARBA00022679"/>
    </source>
</evidence>